<proteinExistence type="predicted"/>
<evidence type="ECO:0000313" key="1">
    <source>
        <dbReference type="EMBL" id="QOV18831.1"/>
    </source>
</evidence>
<evidence type="ECO:0000313" key="2">
    <source>
        <dbReference type="Proteomes" id="UP000593601"/>
    </source>
</evidence>
<dbReference type="KEGG" id="bliq:INP51_12615"/>
<protein>
    <submittedName>
        <fullName evidence="1">Uncharacterized protein</fullName>
    </submittedName>
</protein>
<reference evidence="1 2" key="1">
    <citation type="submission" date="2020-10" db="EMBL/GenBank/DDBJ databases">
        <title>Blautia liquoris sp.nov., isolated from the mud in a fermentation cellar used for the production of Chinese strong-flavoured liquor.</title>
        <authorList>
            <person name="Lu L."/>
        </authorList>
    </citation>
    <scope>NUCLEOTIDE SEQUENCE [LARGE SCALE GENOMIC DNA]</scope>
    <source>
        <strain evidence="1 2">LZLJ-3</strain>
    </source>
</reference>
<dbReference type="EMBL" id="CP063304">
    <property type="protein sequence ID" value="QOV18831.1"/>
    <property type="molecule type" value="Genomic_DNA"/>
</dbReference>
<name>A0A7M2RFR4_9FIRM</name>
<dbReference type="Proteomes" id="UP000593601">
    <property type="component" value="Chromosome"/>
</dbReference>
<dbReference type="AlphaFoldDB" id="A0A7M2RFR4"/>
<organism evidence="1 2">
    <name type="scientific">Blautia liquoris</name>
    <dbReference type="NCBI Taxonomy" id="2779518"/>
    <lineage>
        <taxon>Bacteria</taxon>
        <taxon>Bacillati</taxon>
        <taxon>Bacillota</taxon>
        <taxon>Clostridia</taxon>
        <taxon>Lachnospirales</taxon>
        <taxon>Lachnospiraceae</taxon>
        <taxon>Blautia</taxon>
    </lineage>
</organism>
<dbReference type="RefSeq" id="WP_193735193.1">
    <property type="nucleotide sequence ID" value="NZ_CP063304.1"/>
</dbReference>
<gene>
    <name evidence="1" type="ORF">INP51_12615</name>
</gene>
<sequence>MKLCQADSIRVLRISDYNTTGLTGSMEMKPSPWNDLVKSSGVSNKSGESGGSFGIGKSAPFACSDLRTLFYHTLDKDGIRSYQGAANLASFQYPDERKWLKKNKGEITKGKGYGILGFIQ</sequence>
<keyword evidence="2" id="KW-1185">Reference proteome</keyword>
<accession>A0A7M2RFR4</accession>